<dbReference type="Proteomes" id="UP000735302">
    <property type="component" value="Unassembled WGS sequence"/>
</dbReference>
<dbReference type="PROSITE" id="PS01180">
    <property type="entry name" value="CUB"/>
    <property type="match status" value="1"/>
</dbReference>
<comment type="caution">
    <text evidence="5">The sequence shown here is derived from an EMBL/GenBank/DDBJ whole genome shotgun (WGS) entry which is preliminary data.</text>
</comment>
<evidence type="ECO:0000313" key="6">
    <source>
        <dbReference type="Proteomes" id="UP000735302"/>
    </source>
</evidence>
<keyword evidence="2" id="KW-1015">Disulfide bond</keyword>
<proteinExistence type="predicted"/>
<dbReference type="CDD" id="cd00041">
    <property type="entry name" value="CUB"/>
    <property type="match status" value="1"/>
</dbReference>
<evidence type="ECO:0000256" key="2">
    <source>
        <dbReference type="ARBA" id="ARBA00023157"/>
    </source>
</evidence>
<dbReference type="SMART" id="SM00042">
    <property type="entry name" value="CUB"/>
    <property type="match status" value="1"/>
</dbReference>
<sequence length="213" mass="23915">MSAPHTGHALTRKDQWLRIRQEQQHTNGNNSNRLSNTRTSNIRTSSIRIRNISSDSLLLVDILKDTSQELCDVHNRTSWWSNGNNIAVLMTVGDLSTGYKLSYKLTNPSGQLTSPVVSMPFPDGSVCETLISAPVGYMVQISFDLFDLEESEDCDKEALLIEDVGWPSRERLDTSRLCGKRTDLMWASQTNIVRLMFKSSFYRPAGRALSASL</sequence>
<dbReference type="InterPro" id="IPR000859">
    <property type="entry name" value="CUB_dom"/>
</dbReference>
<dbReference type="Pfam" id="PF00431">
    <property type="entry name" value="CUB"/>
    <property type="match status" value="1"/>
</dbReference>
<evidence type="ECO:0000259" key="4">
    <source>
        <dbReference type="PROSITE" id="PS01180"/>
    </source>
</evidence>
<dbReference type="PANTHER" id="PTHR24251">
    <property type="entry name" value="OVOCHYMASE-RELATED"/>
    <property type="match status" value="1"/>
</dbReference>
<organism evidence="5 6">
    <name type="scientific">Plakobranchus ocellatus</name>
    <dbReference type="NCBI Taxonomy" id="259542"/>
    <lineage>
        <taxon>Eukaryota</taxon>
        <taxon>Metazoa</taxon>
        <taxon>Spiralia</taxon>
        <taxon>Lophotrochozoa</taxon>
        <taxon>Mollusca</taxon>
        <taxon>Gastropoda</taxon>
        <taxon>Heterobranchia</taxon>
        <taxon>Euthyneura</taxon>
        <taxon>Panpulmonata</taxon>
        <taxon>Sacoglossa</taxon>
        <taxon>Placobranchoidea</taxon>
        <taxon>Plakobranchidae</taxon>
        <taxon>Plakobranchus</taxon>
    </lineage>
</organism>
<dbReference type="EMBL" id="BLXT01001848">
    <property type="protein sequence ID" value="GFN88193.1"/>
    <property type="molecule type" value="Genomic_DNA"/>
</dbReference>
<keyword evidence="1" id="KW-0677">Repeat</keyword>
<dbReference type="Gene3D" id="2.60.120.290">
    <property type="entry name" value="Spermadhesin, CUB domain"/>
    <property type="match status" value="1"/>
</dbReference>
<protein>
    <submittedName>
        <fullName evidence="5">Complement c1r subcomponent</fullName>
    </submittedName>
</protein>
<evidence type="ECO:0000256" key="3">
    <source>
        <dbReference type="PROSITE-ProRule" id="PRU00059"/>
    </source>
</evidence>
<dbReference type="AlphaFoldDB" id="A0AAV3Z2A9"/>
<accession>A0AAV3Z2A9</accession>
<name>A0AAV3Z2A9_9GAST</name>
<dbReference type="SUPFAM" id="SSF49854">
    <property type="entry name" value="Spermadhesin, CUB domain"/>
    <property type="match status" value="1"/>
</dbReference>
<keyword evidence="6" id="KW-1185">Reference proteome</keyword>
<feature type="domain" description="CUB" evidence="4">
    <location>
        <begin position="97"/>
        <end position="213"/>
    </location>
</feature>
<gene>
    <name evidence="5" type="ORF">PoB_001469900</name>
</gene>
<evidence type="ECO:0000256" key="1">
    <source>
        <dbReference type="ARBA" id="ARBA00022737"/>
    </source>
</evidence>
<dbReference type="InterPro" id="IPR035914">
    <property type="entry name" value="Sperma_CUB_dom_sf"/>
</dbReference>
<evidence type="ECO:0000313" key="5">
    <source>
        <dbReference type="EMBL" id="GFN88193.1"/>
    </source>
</evidence>
<reference evidence="5 6" key="1">
    <citation type="journal article" date="2021" name="Elife">
        <title>Chloroplast acquisition without the gene transfer in kleptoplastic sea slugs, Plakobranchus ocellatus.</title>
        <authorList>
            <person name="Maeda T."/>
            <person name="Takahashi S."/>
            <person name="Yoshida T."/>
            <person name="Shimamura S."/>
            <person name="Takaki Y."/>
            <person name="Nagai Y."/>
            <person name="Toyoda A."/>
            <person name="Suzuki Y."/>
            <person name="Arimoto A."/>
            <person name="Ishii H."/>
            <person name="Satoh N."/>
            <person name="Nishiyama T."/>
            <person name="Hasebe M."/>
            <person name="Maruyama T."/>
            <person name="Minagawa J."/>
            <person name="Obokata J."/>
            <person name="Shigenobu S."/>
        </authorList>
    </citation>
    <scope>NUCLEOTIDE SEQUENCE [LARGE SCALE GENOMIC DNA]</scope>
</reference>
<comment type="caution">
    <text evidence="3">Lacks conserved residue(s) required for the propagation of feature annotation.</text>
</comment>